<dbReference type="Gene3D" id="3.40.50.150">
    <property type="entry name" value="Vaccinia Virus protein VP39"/>
    <property type="match status" value="1"/>
</dbReference>
<protein>
    <recommendedName>
        <fullName evidence="1">mRNA m(6)A methyltransferase</fullName>
        <ecNumber evidence="1">2.1.1.348</ecNumber>
    </recommendedName>
</protein>
<dbReference type="OrthoDB" id="10262526at2759"/>
<evidence type="ECO:0000256" key="3">
    <source>
        <dbReference type="ARBA" id="ARBA00022679"/>
    </source>
</evidence>
<name>A0A1G4K9L3_9SACH</name>
<dbReference type="PROSITE" id="PS51143">
    <property type="entry name" value="MT_A70"/>
    <property type="match status" value="1"/>
</dbReference>
<keyword evidence="3" id="KW-0808">Transferase</keyword>
<evidence type="ECO:0000256" key="1">
    <source>
        <dbReference type="ARBA" id="ARBA00012160"/>
    </source>
</evidence>
<dbReference type="PANTHER" id="PTHR12829:SF7">
    <property type="entry name" value="N6-ADENOSINE-METHYLTRANSFERASE CATALYTIC SUBUNIT"/>
    <property type="match status" value="1"/>
</dbReference>
<comment type="catalytic activity">
    <reaction evidence="5">
        <text>an adenosine in mRNA + S-adenosyl-L-methionine = an N(6)-methyladenosine in mRNA + S-adenosyl-L-homocysteine + H(+)</text>
        <dbReference type="Rhea" id="RHEA:55584"/>
        <dbReference type="Rhea" id="RHEA-COMP:12414"/>
        <dbReference type="Rhea" id="RHEA-COMP:12417"/>
        <dbReference type="ChEBI" id="CHEBI:15378"/>
        <dbReference type="ChEBI" id="CHEBI:57856"/>
        <dbReference type="ChEBI" id="CHEBI:59789"/>
        <dbReference type="ChEBI" id="CHEBI:74411"/>
        <dbReference type="ChEBI" id="CHEBI:74449"/>
        <dbReference type="EC" id="2.1.1.348"/>
    </reaction>
</comment>
<dbReference type="EMBL" id="LT598452">
    <property type="protein sequence ID" value="SCV00804.1"/>
    <property type="molecule type" value="Genomic_DNA"/>
</dbReference>
<accession>A0A1G4K9L3</accession>
<comment type="similarity">
    <text evidence="6">Belongs to the MT-A70-like family.</text>
</comment>
<dbReference type="Pfam" id="PF05063">
    <property type="entry name" value="MT-A70"/>
    <property type="match status" value="1"/>
</dbReference>
<dbReference type="SUPFAM" id="SSF53335">
    <property type="entry name" value="S-adenosyl-L-methionine-dependent methyltransferases"/>
    <property type="match status" value="1"/>
</dbReference>
<proteinExistence type="inferred from homology"/>
<evidence type="ECO:0000256" key="4">
    <source>
        <dbReference type="ARBA" id="ARBA00022691"/>
    </source>
</evidence>
<dbReference type="GO" id="GO:0005634">
    <property type="term" value="C:nucleus"/>
    <property type="evidence" value="ECO:0007669"/>
    <property type="project" value="TreeGrafter"/>
</dbReference>
<keyword evidence="4" id="KW-0949">S-adenosyl-L-methionine</keyword>
<dbReference type="InterPro" id="IPR007757">
    <property type="entry name" value="MT-A70-like"/>
</dbReference>
<evidence type="ECO:0000256" key="2">
    <source>
        <dbReference type="ARBA" id="ARBA00022603"/>
    </source>
</evidence>
<evidence type="ECO:0000256" key="6">
    <source>
        <dbReference type="PROSITE-ProRule" id="PRU00489"/>
    </source>
</evidence>
<gene>
    <name evidence="7" type="ORF">LANO_0F08658G</name>
</gene>
<dbReference type="GO" id="GO:0036396">
    <property type="term" value="C:RNA N6-methyladenosine methyltransferase complex"/>
    <property type="evidence" value="ECO:0007669"/>
    <property type="project" value="TreeGrafter"/>
</dbReference>
<evidence type="ECO:0000256" key="5">
    <source>
        <dbReference type="ARBA" id="ARBA00048957"/>
    </source>
</evidence>
<reference evidence="8" key="1">
    <citation type="submission" date="2016-03" db="EMBL/GenBank/DDBJ databases">
        <authorList>
            <person name="Devillers Hugo."/>
        </authorList>
    </citation>
    <scope>NUCLEOTIDE SEQUENCE [LARGE SCALE GENOMIC DNA]</scope>
</reference>
<sequence>MNLELVRYFIENHATLLAPPVAGTVVNIELLFAMSQTLSRKESCQDPESSSKHETEQWNTFWSDLMDMIALSPGCVSFVTQDAPGNRGAIIDHIDVQTLQIMYDCAVPGSYTGAKGSKSSKLNYPANASLSDRLLTVLDSSAAETPNQQILSQLQRVLAVKPASHTLGQERAQKFTPHSSFIHICSNRNHSSVLSSIANVSNNKIVAIDCNKLQNADQDCPGLLKCAQSKIHFIPNLKPQTDTGLGDCSYLDTCHKLNSCRYVHYLQYVPESLVQLTSLRTRETNESCDSNKRICLYTRGLCCSVGSTPTLPAQWIQCDVRRFDFNVLGKFSVVVADPAWNIRMNLPYGTCNDSELTDLPLNLLQQEGIIFLWVTGRAIEVGKESLQRWGYQVCNEISWIKTNQLGRTIVTGRTGHWLNHSKEHLLVGLKGTPEWLNRQSDIDLIVSASRETSRKPDELYGMIERLVGPHARKLEIFGRDHNTRSGWFTIGNQLNGDSVYEPDVKRKYNTYLQRQKKTHRAPYPTLA</sequence>
<dbReference type="GO" id="GO:0001734">
    <property type="term" value="F:mRNA m(6)A methyltransferase activity"/>
    <property type="evidence" value="ECO:0007669"/>
    <property type="project" value="UniProtKB-EC"/>
</dbReference>
<evidence type="ECO:0000313" key="7">
    <source>
        <dbReference type="EMBL" id="SCV00804.1"/>
    </source>
</evidence>
<dbReference type="InterPro" id="IPR029063">
    <property type="entry name" value="SAM-dependent_MTases_sf"/>
</dbReference>
<organism evidence="7 8">
    <name type="scientific">Lachancea nothofagi CBS 11611</name>
    <dbReference type="NCBI Taxonomy" id="1266666"/>
    <lineage>
        <taxon>Eukaryota</taxon>
        <taxon>Fungi</taxon>
        <taxon>Dikarya</taxon>
        <taxon>Ascomycota</taxon>
        <taxon>Saccharomycotina</taxon>
        <taxon>Saccharomycetes</taxon>
        <taxon>Saccharomycetales</taxon>
        <taxon>Saccharomycetaceae</taxon>
        <taxon>Lachancea</taxon>
    </lineage>
</organism>
<dbReference type="GO" id="GO:0032259">
    <property type="term" value="P:methylation"/>
    <property type="evidence" value="ECO:0007669"/>
    <property type="project" value="UniProtKB-KW"/>
</dbReference>
<dbReference type="Proteomes" id="UP000189911">
    <property type="component" value="Chromosome F"/>
</dbReference>
<dbReference type="EC" id="2.1.1.348" evidence="1"/>
<keyword evidence="8" id="KW-1185">Reference proteome</keyword>
<keyword evidence="2" id="KW-0489">Methyltransferase</keyword>
<dbReference type="PANTHER" id="PTHR12829">
    <property type="entry name" value="N6-ADENOSINE-METHYLTRANSFERASE"/>
    <property type="match status" value="1"/>
</dbReference>
<evidence type="ECO:0000313" key="8">
    <source>
        <dbReference type="Proteomes" id="UP000189911"/>
    </source>
</evidence>
<dbReference type="AlphaFoldDB" id="A0A1G4K9L3"/>